<sequence length="116" mass="11757">MFVTYLVVAVLMSVVLVISAGAKFTRPPRMVEQMSTLELPFTVLPLLGVAQIAGAAGLVVGVWWGPLGVAAATCLTLYFIGAVAAHVRVGDIAGTAPAATLAVVAAVLIGLRVGSL</sequence>
<evidence type="ECO:0000256" key="2">
    <source>
        <dbReference type="ARBA" id="ARBA00022692"/>
    </source>
</evidence>
<reference evidence="6 7" key="1">
    <citation type="submission" date="2024-06" db="EMBL/GenBank/DDBJ databases">
        <title>The Natural Products Discovery Center: Release of the First 8490 Sequenced Strains for Exploring Actinobacteria Biosynthetic Diversity.</title>
        <authorList>
            <person name="Kalkreuter E."/>
            <person name="Kautsar S.A."/>
            <person name="Yang D."/>
            <person name="Bader C.D."/>
            <person name="Teijaro C.N."/>
            <person name="Fluegel L."/>
            <person name="Davis C.M."/>
            <person name="Simpson J.R."/>
            <person name="Lauterbach L."/>
            <person name="Steele A.D."/>
            <person name="Gui C."/>
            <person name="Meng S."/>
            <person name="Li G."/>
            <person name="Viehrig K."/>
            <person name="Ye F."/>
            <person name="Su P."/>
            <person name="Kiefer A.F."/>
            <person name="Nichols A."/>
            <person name="Cepeda A.J."/>
            <person name="Yan W."/>
            <person name="Fan B."/>
            <person name="Jiang Y."/>
            <person name="Adhikari A."/>
            <person name="Zheng C.-J."/>
            <person name="Schuster L."/>
            <person name="Cowan T.M."/>
            <person name="Smanski M.J."/>
            <person name="Chevrette M.G."/>
            <person name="De Carvalho L.P.S."/>
            <person name="Shen B."/>
        </authorList>
    </citation>
    <scope>NUCLEOTIDE SEQUENCE [LARGE SCALE GENOMIC DNA]</scope>
    <source>
        <strain evidence="6 7">NPDC050403</strain>
    </source>
</reference>
<keyword evidence="4 5" id="KW-0472">Membrane</keyword>
<evidence type="ECO:0000256" key="5">
    <source>
        <dbReference type="SAM" id="Phobius"/>
    </source>
</evidence>
<evidence type="ECO:0000313" key="6">
    <source>
        <dbReference type="EMBL" id="MEV0710274.1"/>
    </source>
</evidence>
<evidence type="ECO:0000256" key="3">
    <source>
        <dbReference type="ARBA" id="ARBA00022989"/>
    </source>
</evidence>
<feature type="transmembrane region" description="Helical" evidence="5">
    <location>
        <begin position="63"/>
        <end position="85"/>
    </location>
</feature>
<dbReference type="Proteomes" id="UP001551695">
    <property type="component" value="Unassembled WGS sequence"/>
</dbReference>
<dbReference type="InterPro" id="IPR032808">
    <property type="entry name" value="DoxX"/>
</dbReference>
<dbReference type="EMBL" id="JBFAKC010000010">
    <property type="protein sequence ID" value="MEV0710274.1"/>
    <property type="molecule type" value="Genomic_DNA"/>
</dbReference>
<accession>A0ABV3FXW3</accession>
<keyword evidence="3 5" id="KW-1133">Transmembrane helix</keyword>
<comment type="subcellular location">
    <subcellularLocation>
        <location evidence="1">Membrane</location>
        <topology evidence="1">Multi-pass membrane protein</topology>
    </subcellularLocation>
</comment>
<comment type="caution">
    <text evidence="6">The sequence shown here is derived from an EMBL/GenBank/DDBJ whole genome shotgun (WGS) entry which is preliminary data.</text>
</comment>
<proteinExistence type="predicted"/>
<feature type="transmembrane region" description="Helical" evidence="5">
    <location>
        <begin position="37"/>
        <end position="57"/>
    </location>
</feature>
<dbReference type="RefSeq" id="WP_357786080.1">
    <property type="nucleotide sequence ID" value="NZ_JBFAKC010000010.1"/>
</dbReference>
<feature type="transmembrane region" description="Helical" evidence="5">
    <location>
        <begin position="6"/>
        <end position="25"/>
    </location>
</feature>
<feature type="transmembrane region" description="Helical" evidence="5">
    <location>
        <begin position="92"/>
        <end position="113"/>
    </location>
</feature>
<evidence type="ECO:0000256" key="1">
    <source>
        <dbReference type="ARBA" id="ARBA00004141"/>
    </source>
</evidence>
<dbReference type="Pfam" id="PF13564">
    <property type="entry name" value="DoxX_2"/>
    <property type="match status" value="1"/>
</dbReference>
<protein>
    <submittedName>
        <fullName evidence="6">DoxX family protein</fullName>
    </submittedName>
</protein>
<keyword evidence="2 5" id="KW-0812">Transmembrane</keyword>
<evidence type="ECO:0000256" key="4">
    <source>
        <dbReference type="ARBA" id="ARBA00023136"/>
    </source>
</evidence>
<evidence type="ECO:0000313" key="7">
    <source>
        <dbReference type="Proteomes" id="UP001551695"/>
    </source>
</evidence>
<keyword evidence="7" id="KW-1185">Reference proteome</keyword>
<gene>
    <name evidence="6" type="ORF">AB0I48_22145</name>
</gene>
<organism evidence="6 7">
    <name type="scientific">Nocardia aurea</name>
    <dbReference type="NCBI Taxonomy" id="2144174"/>
    <lineage>
        <taxon>Bacteria</taxon>
        <taxon>Bacillati</taxon>
        <taxon>Actinomycetota</taxon>
        <taxon>Actinomycetes</taxon>
        <taxon>Mycobacteriales</taxon>
        <taxon>Nocardiaceae</taxon>
        <taxon>Nocardia</taxon>
    </lineage>
</organism>
<name>A0ABV3FXW3_9NOCA</name>